<name>S0NFJ9_9ENTE</name>
<keyword evidence="1" id="KW-0812">Transmembrane</keyword>
<evidence type="ECO:0000256" key="1">
    <source>
        <dbReference type="SAM" id="Phobius"/>
    </source>
</evidence>
<feature type="transmembrane region" description="Helical" evidence="1">
    <location>
        <begin position="154"/>
        <end position="175"/>
    </location>
</feature>
<keyword evidence="3" id="KW-1185">Reference proteome</keyword>
<dbReference type="PATRIC" id="fig|1139996.3.peg.359"/>
<feature type="transmembrane region" description="Helical" evidence="1">
    <location>
        <begin position="120"/>
        <end position="142"/>
    </location>
</feature>
<evidence type="ECO:0000313" key="2">
    <source>
        <dbReference type="EMBL" id="EOT30661.1"/>
    </source>
</evidence>
<dbReference type="AlphaFoldDB" id="S0NFJ9"/>
<dbReference type="STRING" id="41997.RV16_GL002431"/>
<keyword evidence="1" id="KW-0472">Membrane</keyword>
<dbReference type="OrthoDB" id="1655249at2"/>
<protein>
    <submittedName>
        <fullName evidence="2">Uncharacterized protein</fullName>
    </submittedName>
</protein>
<dbReference type="SUPFAM" id="SSF158560">
    <property type="entry name" value="BH3980-like"/>
    <property type="match status" value="1"/>
</dbReference>
<evidence type="ECO:0000313" key="3">
    <source>
        <dbReference type="Proteomes" id="UP000014136"/>
    </source>
</evidence>
<comment type="caution">
    <text evidence="2">The sequence shown here is derived from an EMBL/GenBank/DDBJ whole genome shotgun (WGS) entry which is preliminary data.</text>
</comment>
<accession>S0NFJ9</accession>
<feature type="transmembrane region" description="Helical" evidence="1">
    <location>
        <begin position="187"/>
        <end position="205"/>
    </location>
</feature>
<feature type="transmembrane region" description="Helical" evidence="1">
    <location>
        <begin position="94"/>
        <end position="114"/>
    </location>
</feature>
<keyword evidence="1" id="KW-1133">Transmembrane helix</keyword>
<feature type="transmembrane region" description="Helical" evidence="1">
    <location>
        <begin position="245"/>
        <end position="265"/>
    </location>
</feature>
<dbReference type="eggNOG" id="COG4858">
    <property type="taxonomic scope" value="Bacteria"/>
</dbReference>
<organism evidence="2 3">
    <name type="scientific">Enterococcus saccharolyticus subsp. saccharolyticus ATCC 43076</name>
    <dbReference type="NCBI Taxonomy" id="1139996"/>
    <lineage>
        <taxon>Bacteria</taxon>
        <taxon>Bacillati</taxon>
        <taxon>Bacillota</taxon>
        <taxon>Bacilli</taxon>
        <taxon>Lactobacillales</taxon>
        <taxon>Enterococcaceae</taxon>
        <taxon>Enterococcus</taxon>
    </lineage>
</organism>
<feature type="transmembrane region" description="Helical" evidence="1">
    <location>
        <begin position="212"/>
        <end position="233"/>
    </location>
</feature>
<dbReference type="HOGENOM" id="CLU_085026_0_0_9"/>
<gene>
    <name evidence="2" type="ORF">OMQ_00365</name>
</gene>
<dbReference type="RefSeq" id="WP_016174176.1">
    <property type="nucleotide sequence ID" value="NZ_KE136389.1"/>
</dbReference>
<reference evidence="2 3" key="1">
    <citation type="submission" date="2013-03" db="EMBL/GenBank/DDBJ databases">
        <title>The Genome Sequence of Enterococcus saccharolyticus ATCC_43076 (Illumina only assembly).</title>
        <authorList>
            <consortium name="The Broad Institute Genomics Platform"/>
            <consortium name="The Broad Institute Genome Sequencing Center for Infectious Disease"/>
            <person name="Earl A."/>
            <person name="Russ C."/>
            <person name="Gilmore M."/>
            <person name="Surin D."/>
            <person name="Walker B."/>
            <person name="Young S."/>
            <person name="Zeng Q."/>
            <person name="Gargeya S."/>
            <person name="Fitzgerald M."/>
            <person name="Haas B."/>
            <person name="Abouelleil A."/>
            <person name="Allen A.W."/>
            <person name="Alvarado L."/>
            <person name="Arachchi H.M."/>
            <person name="Berlin A.M."/>
            <person name="Chapman S.B."/>
            <person name="Gainer-Dewar J."/>
            <person name="Goldberg J."/>
            <person name="Griggs A."/>
            <person name="Gujja S."/>
            <person name="Hansen M."/>
            <person name="Howarth C."/>
            <person name="Imamovic A."/>
            <person name="Ireland A."/>
            <person name="Larimer J."/>
            <person name="McCowan C."/>
            <person name="Murphy C."/>
            <person name="Pearson M."/>
            <person name="Poon T.W."/>
            <person name="Priest M."/>
            <person name="Roberts A."/>
            <person name="Saif S."/>
            <person name="Shea T."/>
            <person name="Sisk P."/>
            <person name="Sykes S."/>
            <person name="Wortman J."/>
            <person name="Nusbaum C."/>
            <person name="Birren B."/>
        </authorList>
    </citation>
    <scope>NUCLEOTIDE SEQUENCE [LARGE SCALE GENOMIC DNA]</scope>
    <source>
        <strain evidence="2 3">ATCC 43076</strain>
    </source>
</reference>
<sequence>MKTKELIRMNRNLQAQLEPINEKYYGQLLIYMRMHSFLKDERKVEELLLEILQDMMDGQNQGISAEEYFGKQPQETADEMLAQLPVYYLDFIKMILFAFGVYASFSILSQIIFADEALDLGRLIIMGIYAVLFALVTSWFLGKTIYQLKEKMSKVLVGIIFVIGVLGGVSISRAIHTKLMIQLTGNLGIAIILLTIVVLGYWMFLDEDFNNWLPFFPIISSLALVGIFVRISFIQEWLTRASGKITMSFILLGVIVIQYLALFLVRKYKK</sequence>
<dbReference type="Proteomes" id="UP000014136">
    <property type="component" value="Unassembled WGS sequence"/>
</dbReference>
<proteinExistence type="predicted"/>
<dbReference type="EMBL" id="AHYT01000001">
    <property type="protein sequence ID" value="EOT30661.1"/>
    <property type="molecule type" value="Genomic_DNA"/>
</dbReference>